<protein>
    <submittedName>
        <fullName evidence="2">Uncharacterized protein</fullName>
    </submittedName>
</protein>
<feature type="transmembrane region" description="Helical" evidence="1">
    <location>
        <begin position="210"/>
        <end position="232"/>
    </location>
</feature>
<dbReference type="AlphaFoldDB" id="A0A1G7VPV9"/>
<sequence length="233" mass="26770">MLDNTIKVFDGVFKYIYNQEFDILDVFIKKVEPSYSEEIYDGVYVYRNRGTNDIIGFSIMDYSKRDKNVINKHLPIQLDFEYINSHLIGGKVKAETENEFLEDLKETITVIESGIVALYDQVSKKHDLINDKVDRKYDLINKKLETINDVLNDHVRIPINSVTNKLGIISNNIEKLSYEIKSMNNKIDKLININFASKNNGSDSILKSVFYLYVGVAAALGIIMLLSSIFHLK</sequence>
<keyword evidence="1" id="KW-0472">Membrane</keyword>
<dbReference type="Proteomes" id="UP000183404">
    <property type="component" value="Unassembled WGS sequence"/>
</dbReference>
<keyword evidence="1" id="KW-1133">Transmembrane helix</keyword>
<gene>
    <name evidence="2" type="ORF">SAMN04244560_02649</name>
</gene>
<evidence type="ECO:0000313" key="3">
    <source>
        <dbReference type="Proteomes" id="UP000183404"/>
    </source>
</evidence>
<evidence type="ECO:0000313" key="2">
    <source>
        <dbReference type="EMBL" id="SDG61793.1"/>
    </source>
</evidence>
<proteinExistence type="predicted"/>
<dbReference type="RefSeq" id="WP_074592924.1">
    <property type="nucleotide sequence ID" value="NZ_FNBS01000099.1"/>
</dbReference>
<evidence type="ECO:0000256" key="1">
    <source>
        <dbReference type="SAM" id="Phobius"/>
    </source>
</evidence>
<reference evidence="2 3" key="1">
    <citation type="submission" date="2016-10" db="EMBL/GenBank/DDBJ databases">
        <authorList>
            <person name="de Groot N.N."/>
        </authorList>
    </citation>
    <scope>NUCLEOTIDE SEQUENCE [LARGE SCALE GENOMIC DNA]</scope>
    <source>
        <strain evidence="2 3">DSM 569</strain>
    </source>
</reference>
<dbReference type="EMBL" id="FNBS01000099">
    <property type="protein sequence ID" value="SDG61793.1"/>
    <property type="molecule type" value="Genomic_DNA"/>
</dbReference>
<keyword evidence="1" id="KW-0812">Transmembrane</keyword>
<name>A0A1G7VPV9_THETY</name>
<accession>A0A1G7VPV9</accession>
<organism evidence="2 3">
    <name type="scientific">Thermoanaerobacter thermohydrosulfuricus</name>
    <name type="common">Clostridium thermohydrosulfuricum</name>
    <dbReference type="NCBI Taxonomy" id="1516"/>
    <lineage>
        <taxon>Bacteria</taxon>
        <taxon>Bacillati</taxon>
        <taxon>Bacillota</taxon>
        <taxon>Clostridia</taxon>
        <taxon>Thermoanaerobacterales</taxon>
        <taxon>Thermoanaerobacteraceae</taxon>
        <taxon>Thermoanaerobacter</taxon>
    </lineage>
</organism>